<organism evidence="2 3">
    <name type="scientific">Methanothermobacter thermautotrophicus</name>
    <name type="common">Methanobacterium thermoformicicum</name>
    <dbReference type="NCBI Taxonomy" id="145262"/>
    <lineage>
        <taxon>Archaea</taxon>
        <taxon>Methanobacteriati</taxon>
        <taxon>Methanobacteriota</taxon>
        <taxon>Methanomada group</taxon>
        <taxon>Methanobacteria</taxon>
        <taxon>Methanobacteriales</taxon>
        <taxon>Methanobacteriaceae</taxon>
        <taxon>Methanothermobacter</taxon>
    </lineage>
</organism>
<dbReference type="Gene3D" id="3.50.50.60">
    <property type="entry name" value="FAD/NAD(P)-binding domain"/>
    <property type="match status" value="1"/>
</dbReference>
<dbReference type="Proteomes" id="UP000538031">
    <property type="component" value="Unassembled WGS sequence"/>
</dbReference>
<dbReference type="Pfam" id="PF01266">
    <property type="entry name" value="DAO"/>
    <property type="match status" value="1"/>
</dbReference>
<dbReference type="InterPro" id="IPR036188">
    <property type="entry name" value="FAD/NAD-bd_sf"/>
</dbReference>
<evidence type="ECO:0000259" key="1">
    <source>
        <dbReference type="Pfam" id="PF01266"/>
    </source>
</evidence>
<sequence>MVLVVGSGAGGATLARELAIRGIDVTVIERGPCVKDSDAFL</sequence>
<comment type="caution">
    <text evidence="2">The sequence shown here is derived from an EMBL/GenBank/DDBJ whole genome shotgun (WGS) entry which is preliminary data.</text>
</comment>
<dbReference type="EMBL" id="DUHT01000069">
    <property type="protein sequence ID" value="HIH65235.1"/>
    <property type="molecule type" value="Genomic_DNA"/>
</dbReference>
<evidence type="ECO:0000313" key="3">
    <source>
        <dbReference type="Proteomes" id="UP000538031"/>
    </source>
</evidence>
<feature type="domain" description="FAD dependent oxidoreductase" evidence="1">
    <location>
        <begin position="2"/>
        <end position="31"/>
    </location>
</feature>
<name>A0A7J4MX88_METTF</name>
<reference evidence="3" key="1">
    <citation type="journal article" date="2020" name="bioRxiv">
        <title>A rank-normalized archaeal taxonomy based on genome phylogeny resolves widespread incomplete and uneven classifications.</title>
        <authorList>
            <person name="Rinke C."/>
            <person name="Chuvochina M."/>
            <person name="Mussig A.J."/>
            <person name="Chaumeil P.-A."/>
            <person name="Waite D.W."/>
            <person name="Whitman W.B."/>
            <person name="Parks D.H."/>
            <person name="Hugenholtz P."/>
        </authorList>
    </citation>
    <scope>NUCLEOTIDE SEQUENCE [LARGE SCALE GENOMIC DNA]</scope>
</reference>
<evidence type="ECO:0000313" key="2">
    <source>
        <dbReference type="EMBL" id="HIH65235.1"/>
    </source>
</evidence>
<dbReference type="SUPFAM" id="SSF51905">
    <property type="entry name" value="FAD/NAD(P)-binding domain"/>
    <property type="match status" value="1"/>
</dbReference>
<dbReference type="InterPro" id="IPR006076">
    <property type="entry name" value="FAD-dep_OxRdtase"/>
</dbReference>
<accession>A0A7J4MX88</accession>
<gene>
    <name evidence="2" type="ORF">HA285_06535</name>
</gene>
<protein>
    <submittedName>
        <fullName evidence="2">NAD(P)-binding protein</fullName>
    </submittedName>
</protein>
<feature type="non-terminal residue" evidence="2">
    <location>
        <position position="41"/>
    </location>
</feature>
<dbReference type="AlphaFoldDB" id="A0A7J4MX88"/>
<proteinExistence type="predicted"/>